<dbReference type="CDD" id="cd16383">
    <property type="entry name" value="GUN4"/>
    <property type="match status" value="1"/>
</dbReference>
<feature type="compositionally biased region" description="Polar residues" evidence="10">
    <location>
        <begin position="181"/>
        <end position="191"/>
    </location>
</feature>
<dbReference type="EMBL" id="JAYGIE010000090">
    <property type="protein sequence ID" value="MEA5479460.1"/>
    <property type="molecule type" value="Genomic_DNA"/>
</dbReference>
<dbReference type="SUPFAM" id="SSF56112">
    <property type="entry name" value="Protein kinase-like (PK-like)"/>
    <property type="match status" value="1"/>
</dbReference>
<dbReference type="InterPro" id="IPR037215">
    <property type="entry name" value="GUN4-like_sf"/>
</dbReference>
<dbReference type="Pfam" id="PF00069">
    <property type="entry name" value="Pkinase"/>
    <property type="match status" value="1"/>
</dbReference>
<keyword evidence="4 9" id="KW-0547">Nucleotide-binding</keyword>
<dbReference type="EC" id="2.7.11.1" evidence="1"/>
<dbReference type="InterPro" id="IPR000719">
    <property type="entry name" value="Prot_kinase_dom"/>
</dbReference>
<keyword evidence="2" id="KW-0723">Serine/threonine-protein kinase</keyword>
<feature type="compositionally biased region" description="Basic residues" evidence="10">
    <location>
        <begin position="171"/>
        <end position="180"/>
    </location>
</feature>
<evidence type="ECO:0000256" key="10">
    <source>
        <dbReference type="SAM" id="MobiDB-lite"/>
    </source>
</evidence>
<keyword evidence="13" id="KW-1185">Reference proteome</keyword>
<evidence type="ECO:0000256" key="3">
    <source>
        <dbReference type="ARBA" id="ARBA00022679"/>
    </source>
</evidence>
<evidence type="ECO:0000256" key="9">
    <source>
        <dbReference type="PROSITE-ProRule" id="PRU10141"/>
    </source>
</evidence>
<dbReference type="PANTHER" id="PTHR24363">
    <property type="entry name" value="SERINE/THREONINE PROTEIN KINASE"/>
    <property type="match status" value="1"/>
</dbReference>
<organism evidence="12 13">
    <name type="scientific">Pseudanabaena galeata UHCC 0370</name>
    <dbReference type="NCBI Taxonomy" id="3110310"/>
    <lineage>
        <taxon>Bacteria</taxon>
        <taxon>Bacillati</taxon>
        <taxon>Cyanobacteriota</taxon>
        <taxon>Cyanophyceae</taxon>
        <taxon>Pseudanabaenales</taxon>
        <taxon>Pseudanabaenaceae</taxon>
        <taxon>Pseudanabaena</taxon>
    </lineage>
</organism>
<reference evidence="12 13" key="1">
    <citation type="submission" date="2023-12" db="EMBL/GenBank/DDBJ databases">
        <title>Baltic Sea Cyanobacteria.</title>
        <authorList>
            <person name="Delbaje E."/>
            <person name="Fewer D.P."/>
            <person name="Shishido T.K."/>
        </authorList>
    </citation>
    <scope>NUCLEOTIDE SEQUENCE [LARGE SCALE GENOMIC DNA]</scope>
    <source>
        <strain evidence="12 13">UHCC 0370</strain>
    </source>
</reference>
<comment type="catalytic activity">
    <reaction evidence="7">
        <text>L-threonyl-[protein] + ATP = O-phospho-L-threonyl-[protein] + ADP + H(+)</text>
        <dbReference type="Rhea" id="RHEA:46608"/>
        <dbReference type="Rhea" id="RHEA-COMP:11060"/>
        <dbReference type="Rhea" id="RHEA-COMP:11605"/>
        <dbReference type="ChEBI" id="CHEBI:15378"/>
        <dbReference type="ChEBI" id="CHEBI:30013"/>
        <dbReference type="ChEBI" id="CHEBI:30616"/>
        <dbReference type="ChEBI" id="CHEBI:61977"/>
        <dbReference type="ChEBI" id="CHEBI:456216"/>
        <dbReference type="EC" id="2.7.11.1"/>
    </reaction>
</comment>
<dbReference type="InterPro" id="IPR017441">
    <property type="entry name" value="Protein_kinase_ATP_BS"/>
</dbReference>
<dbReference type="SUPFAM" id="SSF140869">
    <property type="entry name" value="GUN4-like"/>
    <property type="match status" value="1"/>
</dbReference>
<dbReference type="Pfam" id="PF05419">
    <property type="entry name" value="GUN4"/>
    <property type="match status" value="1"/>
</dbReference>
<dbReference type="SMART" id="SM00220">
    <property type="entry name" value="S_TKc"/>
    <property type="match status" value="1"/>
</dbReference>
<evidence type="ECO:0000256" key="2">
    <source>
        <dbReference type="ARBA" id="ARBA00022527"/>
    </source>
</evidence>
<accession>A0ABU5TMM4</accession>
<evidence type="ECO:0000259" key="11">
    <source>
        <dbReference type="PROSITE" id="PS50011"/>
    </source>
</evidence>
<feature type="region of interest" description="Disordered" evidence="10">
    <location>
        <begin position="170"/>
        <end position="191"/>
    </location>
</feature>
<comment type="caution">
    <text evidence="12">The sequence shown here is derived from an EMBL/GenBank/DDBJ whole genome shotgun (WGS) entry which is preliminary data.</text>
</comment>
<keyword evidence="5 12" id="KW-0418">Kinase</keyword>
<evidence type="ECO:0000256" key="7">
    <source>
        <dbReference type="ARBA" id="ARBA00047899"/>
    </source>
</evidence>
<dbReference type="PANTHER" id="PTHR24363:SF0">
    <property type="entry name" value="SERINE_THREONINE KINASE LIKE DOMAIN CONTAINING 1"/>
    <property type="match status" value="1"/>
</dbReference>
<keyword evidence="6 9" id="KW-0067">ATP-binding</keyword>
<evidence type="ECO:0000256" key="8">
    <source>
        <dbReference type="ARBA" id="ARBA00048679"/>
    </source>
</evidence>
<dbReference type="InterPro" id="IPR011009">
    <property type="entry name" value="Kinase-like_dom_sf"/>
</dbReference>
<comment type="catalytic activity">
    <reaction evidence="8">
        <text>L-seryl-[protein] + ATP = O-phospho-L-seryl-[protein] + ADP + H(+)</text>
        <dbReference type="Rhea" id="RHEA:17989"/>
        <dbReference type="Rhea" id="RHEA-COMP:9863"/>
        <dbReference type="Rhea" id="RHEA-COMP:11604"/>
        <dbReference type="ChEBI" id="CHEBI:15378"/>
        <dbReference type="ChEBI" id="CHEBI:29999"/>
        <dbReference type="ChEBI" id="CHEBI:30616"/>
        <dbReference type="ChEBI" id="CHEBI:83421"/>
        <dbReference type="ChEBI" id="CHEBI:456216"/>
        <dbReference type="EC" id="2.7.11.1"/>
    </reaction>
</comment>
<dbReference type="PROSITE" id="PS00107">
    <property type="entry name" value="PROTEIN_KINASE_ATP"/>
    <property type="match status" value="1"/>
</dbReference>
<keyword evidence="3" id="KW-0808">Transferase</keyword>
<proteinExistence type="predicted"/>
<dbReference type="RefSeq" id="WP_323262682.1">
    <property type="nucleotide sequence ID" value="NZ_JAYGIE010000090.1"/>
</dbReference>
<dbReference type="Gene3D" id="1.10.510.10">
    <property type="entry name" value="Transferase(Phosphotransferase) domain 1"/>
    <property type="match status" value="1"/>
</dbReference>
<evidence type="ECO:0000313" key="13">
    <source>
        <dbReference type="Proteomes" id="UP001301388"/>
    </source>
</evidence>
<dbReference type="NCBIfam" id="NF045510">
    <property type="entry name" value="4Cys_prefix_kin"/>
    <property type="match status" value="1"/>
</dbReference>
<evidence type="ECO:0000256" key="4">
    <source>
        <dbReference type="ARBA" id="ARBA00022741"/>
    </source>
</evidence>
<dbReference type="PROSITE" id="PS50011">
    <property type="entry name" value="PROTEIN_KINASE_DOM"/>
    <property type="match status" value="1"/>
</dbReference>
<gene>
    <name evidence="12" type="ORF">VB774_17705</name>
</gene>
<dbReference type="GO" id="GO:0016301">
    <property type="term" value="F:kinase activity"/>
    <property type="evidence" value="ECO:0007669"/>
    <property type="project" value="UniProtKB-KW"/>
</dbReference>
<evidence type="ECO:0000313" key="12">
    <source>
        <dbReference type="EMBL" id="MEA5479460.1"/>
    </source>
</evidence>
<dbReference type="Gene3D" id="1.10.10.1770">
    <property type="entry name" value="Gun4-like"/>
    <property type="match status" value="1"/>
</dbReference>
<sequence>MPYCLNPSCQKPNNPEGGRFCMNCGKNLQLKGLYEAIALIGQGGMGRTFRAKDLGRLGQPCAIKQFLPQFREPELMKKAIALFESEAAQLKVLGSHPQIPELIAYFEEEGYLYLVQELIDGENLYNELQSQGIFSEAKIYQLLEDILPVLQFIHDRQVIHRDIKPDNIVRKKEKGKRKKSNSQLPSTNSPQSNLVLVDFGAAKAFTTDTANRTGTLIGSAEYVAPEQARGKALPQSDLYSLGVTCIHLLTGISPFDLYDDVSDRWIWRDNLQTSLSSHLANILDRLLERAISNRYHSANEVMNDLQSLVNLSSSSISPQSSSNIQNYAQAYSQIRQLQELLSLGQWQESDRLTNKIILQLANKSKVSKLQADDIDNIACDIWIAIDQAWMEFSNNRFGWSTQKQIWKSLGGKMIYEEDTYWEFANIYEKFSDRIGWRKPRWFNLEFSPKIWRKYENLTFAIAAPRGHLPSLFFWEGFNLVDAVLYRLEICRQTRENS</sequence>
<dbReference type="InterPro" id="IPR008629">
    <property type="entry name" value="GUN4-like"/>
</dbReference>
<evidence type="ECO:0000256" key="1">
    <source>
        <dbReference type="ARBA" id="ARBA00012513"/>
    </source>
</evidence>
<evidence type="ECO:0000256" key="5">
    <source>
        <dbReference type="ARBA" id="ARBA00022777"/>
    </source>
</evidence>
<feature type="binding site" evidence="9">
    <location>
        <position position="64"/>
    </location>
    <ligand>
        <name>ATP</name>
        <dbReference type="ChEBI" id="CHEBI:30616"/>
    </ligand>
</feature>
<evidence type="ECO:0000256" key="6">
    <source>
        <dbReference type="ARBA" id="ARBA00022840"/>
    </source>
</evidence>
<dbReference type="CDD" id="cd14014">
    <property type="entry name" value="STKc_PknB_like"/>
    <property type="match status" value="1"/>
</dbReference>
<dbReference type="Proteomes" id="UP001301388">
    <property type="component" value="Unassembled WGS sequence"/>
</dbReference>
<name>A0ABU5TMM4_9CYAN</name>
<feature type="domain" description="Protein kinase" evidence="11">
    <location>
        <begin position="34"/>
        <end position="309"/>
    </location>
</feature>
<protein>
    <recommendedName>
        <fullName evidence="1">non-specific serine/threonine protein kinase</fullName>
        <ecNumber evidence="1">2.7.11.1</ecNumber>
    </recommendedName>
</protein>